<gene>
    <name evidence="2" type="ORF">SAMN04490220_9108</name>
</gene>
<dbReference type="Proteomes" id="UP000183407">
    <property type="component" value="Unassembled WGS sequence"/>
</dbReference>
<dbReference type="RefSeq" id="WP_240320115.1">
    <property type="nucleotide sequence ID" value="NZ_FNTL01000005.1"/>
</dbReference>
<evidence type="ECO:0000313" key="3">
    <source>
        <dbReference type="Proteomes" id="UP000183407"/>
    </source>
</evidence>
<reference evidence="3" key="1">
    <citation type="submission" date="2016-10" db="EMBL/GenBank/DDBJ databases">
        <authorList>
            <person name="Varghese N."/>
        </authorList>
    </citation>
    <scope>NUCLEOTIDE SEQUENCE [LARGE SCALE GENOMIC DNA]</scope>
    <source>
        <strain evidence="3">DSM 44719</strain>
    </source>
</reference>
<name>A0A1H5MM02_RHOJO</name>
<evidence type="ECO:0000313" key="2">
    <source>
        <dbReference type="EMBL" id="SEE90233.1"/>
    </source>
</evidence>
<evidence type="ECO:0000256" key="1">
    <source>
        <dbReference type="SAM" id="MobiDB-lite"/>
    </source>
</evidence>
<dbReference type="AlphaFoldDB" id="A0A1H5MM02"/>
<feature type="region of interest" description="Disordered" evidence="1">
    <location>
        <begin position="68"/>
        <end position="91"/>
    </location>
</feature>
<organism evidence="2 3">
    <name type="scientific">Rhodococcus jostii</name>
    <dbReference type="NCBI Taxonomy" id="132919"/>
    <lineage>
        <taxon>Bacteria</taxon>
        <taxon>Bacillati</taxon>
        <taxon>Actinomycetota</taxon>
        <taxon>Actinomycetes</taxon>
        <taxon>Mycobacteriales</taxon>
        <taxon>Nocardiaceae</taxon>
        <taxon>Rhodococcus</taxon>
    </lineage>
</organism>
<feature type="compositionally biased region" description="Polar residues" evidence="1">
    <location>
        <begin position="76"/>
        <end position="87"/>
    </location>
</feature>
<sequence length="110" mass="12113">MKWDIDPEDGAMNTHVTATHLQDLLDSSLPDPALILQNGAPTIVGSSEQADENQVLVIVTRAELREQLPQDRDCSQSDLEFQPPHSNRLSRDWAADAECRSAAAELLPQP</sequence>
<dbReference type="EMBL" id="FNTL01000005">
    <property type="protein sequence ID" value="SEE90233.1"/>
    <property type="molecule type" value="Genomic_DNA"/>
</dbReference>
<accession>A0A1H5MM02</accession>
<proteinExistence type="predicted"/>
<protein>
    <submittedName>
        <fullName evidence="2">Uncharacterized protein</fullName>
    </submittedName>
</protein>